<name>U1HNI3_ENDPU</name>
<dbReference type="GeneID" id="19242760"/>
<dbReference type="RefSeq" id="XP_007803790.1">
    <property type="nucleotide sequence ID" value="XM_007805599.1"/>
</dbReference>
<dbReference type="AlphaFoldDB" id="U1HNI3"/>
<keyword evidence="3" id="KW-1185">Reference proteome</keyword>
<evidence type="ECO:0000313" key="2">
    <source>
        <dbReference type="EMBL" id="ERF70584.1"/>
    </source>
</evidence>
<dbReference type="HOGENOM" id="CLU_1970558_0_0_1"/>
<dbReference type="Proteomes" id="UP000019373">
    <property type="component" value="Unassembled WGS sequence"/>
</dbReference>
<gene>
    <name evidence="2" type="ORF">EPUS_07881</name>
</gene>
<sequence>MSDRWPGYSEKSSGDSTPVCFWDSPLPEDEVPFKYETPFSSVCSDELINPAILPAVAVPGLGAIEVVDLTDVDEISAKHSDVGMIQDDSAPVRGVEAVFLAVGADVQQGQKLAPKISAEIELTVVDD</sequence>
<evidence type="ECO:0000313" key="3">
    <source>
        <dbReference type="Proteomes" id="UP000019373"/>
    </source>
</evidence>
<dbReference type="EMBL" id="KE721304">
    <property type="protein sequence ID" value="ERF70584.1"/>
    <property type="molecule type" value="Genomic_DNA"/>
</dbReference>
<evidence type="ECO:0000256" key="1">
    <source>
        <dbReference type="SAM" id="MobiDB-lite"/>
    </source>
</evidence>
<dbReference type="OrthoDB" id="10620892at2759"/>
<reference evidence="3" key="1">
    <citation type="journal article" date="2014" name="BMC Genomics">
        <title>Genome characteristics reveal the impact of lichenization on lichen-forming fungus Endocarpon pusillum Hedwig (Verrucariales, Ascomycota).</title>
        <authorList>
            <person name="Wang Y.-Y."/>
            <person name="Liu B."/>
            <person name="Zhang X.-Y."/>
            <person name="Zhou Q.-M."/>
            <person name="Zhang T."/>
            <person name="Li H."/>
            <person name="Yu Y.-F."/>
            <person name="Zhang X.-L."/>
            <person name="Hao X.-Y."/>
            <person name="Wang M."/>
            <person name="Wang L."/>
            <person name="Wei J.-C."/>
        </authorList>
    </citation>
    <scope>NUCLEOTIDE SEQUENCE [LARGE SCALE GENOMIC DNA]</scope>
    <source>
        <strain evidence="3">Z07020 / HMAS-L-300199</strain>
    </source>
</reference>
<organism evidence="2 3">
    <name type="scientific">Endocarpon pusillum (strain Z07020 / HMAS-L-300199)</name>
    <name type="common">Lichen-forming fungus</name>
    <dbReference type="NCBI Taxonomy" id="1263415"/>
    <lineage>
        <taxon>Eukaryota</taxon>
        <taxon>Fungi</taxon>
        <taxon>Dikarya</taxon>
        <taxon>Ascomycota</taxon>
        <taxon>Pezizomycotina</taxon>
        <taxon>Eurotiomycetes</taxon>
        <taxon>Chaetothyriomycetidae</taxon>
        <taxon>Verrucariales</taxon>
        <taxon>Verrucariaceae</taxon>
        <taxon>Endocarpon</taxon>
    </lineage>
</organism>
<feature type="region of interest" description="Disordered" evidence="1">
    <location>
        <begin position="1"/>
        <end position="20"/>
    </location>
</feature>
<proteinExistence type="predicted"/>
<accession>U1HNI3</accession>
<protein>
    <submittedName>
        <fullName evidence="2">Uncharacterized protein</fullName>
    </submittedName>
</protein>